<dbReference type="Pfam" id="PF00583">
    <property type="entry name" value="Acetyltransf_1"/>
    <property type="match status" value="1"/>
</dbReference>
<evidence type="ECO:0000313" key="2">
    <source>
        <dbReference type="EMBL" id="AWI03587.1"/>
    </source>
</evidence>
<evidence type="ECO:0000259" key="1">
    <source>
        <dbReference type="PROSITE" id="PS51186"/>
    </source>
</evidence>
<dbReference type="SUPFAM" id="SSF55729">
    <property type="entry name" value="Acyl-CoA N-acyltransferases (Nat)"/>
    <property type="match status" value="1"/>
</dbReference>
<dbReference type="GO" id="GO:0016747">
    <property type="term" value="F:acyltransferase activity, transferring groups other than amino-acyl groups"/>
    <property type="evidence" value="ECO:0007669"/>
    <property type="project" value="InterPro"/>
</dbReference>
<dbReference type="Gene3D" id="3.40.630.30">
    <property type="match status" value="1"/>
</dbReference>
<evidence type="ECO:0000313" key="3">
    <source>
        <dbReference type="Proteomes" id="UP000244910"/>
    </source>
</evidence>
<dbReference type="KEGG" id="cdrk:B9W14_03510"/>
<dbReference type="PANTHER" id="PTHR43415:SF3">
    <property type="entry name" value="GNAT-FAMILY ACETYLTRANSFERASE"/>
    <property type="match status" value="1"/>
</dbReference>
<keyword evidence="2" id="KW-0808">Transferase</keyword>
<dbReference type="EMBL" id="CP020953">
    <property type="protein sequence ID" value="AWI03587.1"/>
    <property type="molecule type" value="Genomic_DNA"/>
</dbReference>
<dbReference type="InterPro" id="IPR000182">
    <property type="entry name" value="GNAT_dom"/>
</dbReference>
<dbReference type="AlphaFoldDB" id="A0A2U8DLI2"/>
<proteinExistence type="predicted"/>
<reference evidence="3" key="1">
    <citation type="submission" date="2017-04" db="EMBL/GenBank/DDBJ databases">
        <authorList>
            <person name="Song Y."/>
            <person name="Cho B.-K."/>
        </authorList>
    </citation>
    <scope>NUCLEOTIDE SEQUENCE [LARGE SCALE GENOMIC DNA]</scope>
    <source>
        <strain evidence="3">SL1</strain>
    </source>
</reference>
<dbReference type="Proteomes" id="UP000244910">
    <property type="component" value="Chromosome"/>
</dbReference>
<sequence>MGKIEEVEYIINNKKVTIRNGRVQDAEKLINLIKKVGKETDFLLKNPDEFNPTVKEEEKFIQSQIDSEVDLLIVAETDGEIIGICGLNGNMNKKIRHSAEFGLAIEQESCGMGIGKKLMKAGIQWGKENGISRITLKVDTNNYRAISLYLKLGFEIEGTLRNDKMLVDGSYISGYTMALLL</sequence>
<dbReference type="OrthoDB" id="948250at2"/>
<protein>
    <submittedName>
        <fullName evidence="2">N-acetyltransferase</fullName>
    </submittedName>
</protein>
<name>A0A2U8DLI2_9CLOT</name>
<dbReference type="PROSITE" id="PS51186">
    <property type="entry name" value="GNAT"/>
    <property type="match status" value="1"/>
</dbReference>
<organism evidence="2 3">
    <name type="scientific">Clostridium drakei</name>
    <dbReference type="NCBI Taxonomy" id="332101"/>
    <lineage>
        <taxon>Bacteria</taxon>
        <taxon>Bacillati</taxon>
        <taxon>Bacillota</taxon>
        <taxon>Clostridia</taxon>
        <taxon>Eubacteriales</taxon>
        <taxon>Clostridiaceae</taxon>
        <taxon>Clostridium</taxon>
    </lineage>
</organism>
<keyword evidence="3" id="KW-1185">Reference proteome</keyword>
<dbReference type="InterPro" id="IPR016181">
    <property type="entry name" value="Acyl_CoA_acyltransferase"/>
</dbReference>
<gene>
    <name evidence="2" type="ORF">B9W14_03510</name>
</gene>
<dbReference type="CDD" id="cd04301">
    <property type="entry name" value="NAT_SF"/>
    <property type="match status" value="1"/>
</dbReference>
<accession>A0A2U8DLI2</accession>
<dbReference type="PANTHER" id="PTHR43415">
    <property type="entry name" value="SPERMIDINE N(1)-ACETYLTRANSFERASE"/>
    <property type="match status" value="1"/>
</dbReference>
<feature type="domain" description="N-acetyltransferase" evidence="1">
    <location>
        <begin position="16"/>
        <end position="181"/>
    </location>
</feature>
<dbReference type="RefSeq" id="WP_032076767.1">
    <property type="nucleotide sequence ID" value="NZ_CP020953.1"/>
</dbReference>